<dbReference type="Pfam" id="PF04055">
    <property type="entry name" value="Radical_SAM"/>
    <property type="match status" value="1"/>
</dbReference>
<protein>
    <recommendedName>
        <fullName evidence="5">Radical SAM core domain-containing protein</fullName>
    </recommendedName>
</protein>
<dbReference type="PROSITE" id="PS51918">
    <property type="entry name" value="RADICAL_SAM"/>
    <property type="match status" value="1"/>
</dbReference>
<dbReference type="CDD" id="cd01335">
    <property type="entry name" value="Radical_SAM"/>
    <property type="match status" value="1"/>
</dbReference>
<dbReference type="PANTHER" id="PTHR43273">
    <property type="entry name" value="ANAEROBIC SULFATASE-MATURATING ENZYME HOMOLOG ASLB-RELATED"/>
    <property type="match status" value="1"/>
</dbReference>
<dbReference type="STRING" id="1271860.SAMN05216174_1182"/>
<reference evidence="7" key="1">
    <citation type="submission" date="2016-10" db="EMBL/GenBank/DDBJ databases">
        <authorList>
            <person name="Varghese N."/>
            <person name="Submissions S."/>
        </authorList>
    </citation>
    <scope>NUCLEOTIDE SEQUENCE [LARGE SCALE GENOMIC DNA]</scope>
    <source>
        <strain evidence="7">IBRC-M 10403</strain>
    </source>
</reference>
<evidence type="ECO:0000259" key="5">
    <source>
        <dbReference type="PROSITE" id="PS51918"/>
    </source>
</evidence>
<dbReference type="RefSeq" id="WP_091456321.1">
    <property type="nucleotide sequence ID" value="NZ_FMZZ01000018.1"/>
</dbReference>
<sequence>MRITKEALFLRPRSVILQPETLCNLDCGYCYLPFRHARNTMPVPVARSVAQSIRPWTTYGTVDVCWHGGEPLATGRTHLAKLIDTFAGLDVKHGVQTNATLIDDAWCDFFAERDMYVGVSIDGAESDNTNRVDRRGKPVYDRVMRAIQLLRAYGHDLYVIAVVSDPTPDRARCLYSFATSVGIKSLGVNIEEQEGANARASVHDRKSVEGFWSELTRAWRANPVTRVREVDRVLSYVREVLGGSTGVRRERPFIDPLPTVAHDGSVTLISPELAGFRSTQGCFSSGNILTDSLGDIIERSAAKTPWISAFARGVDGCERTCPYFAFCGGGHPANRYFEQGRMSGTETEYCRNSKIALMEGVLQVAQLDPVGRPNSGTQYGTG</sequence>
<feature type="domain" description="Radical SAM core" evidence="5">
    <location>
        <begin position="7"/>
        <end position="238"/>
    </location>
</feature>
<keyword evidence="3" id="KW-0408">Iron</keyword>
<dbReference type="InterPro" id="IPR058240">
    <property type="entry name" value="rSAM_sf"/>
</dbReference>
<dbReference type="GO" id="GO:0051536">
    <property type="term" value="F:iron-sulfur cluster binding"/>
    <property type="evidence" value="ECO:0007669"/>
    <property type="project" value="UniProtKB-KW"/>
</dbReference>
<evidence type="ECO:0000256" key="1">
    <source>
        <dbReference type="ARBA" id="ARBA00022691"/>
    </source>
</evidence>
<evidence type="ECO:0000313" key="7">
    <source>
        <dbReference type="Proteomes" id="UP000199501"/>
    </source>
</evidence>
<keyword evidence="2" id="KW-0479">Metal-binding</keyword>
<dbReference type="InterPro" id="IPR007197">
    <property type="entry name" value="rSAM"/>
</dbReference>
<dbReference type="InterPro" id="IPR023867">
    <property type="entry name" value="Sulphatase_maturase_rSAM"/>
</dbReference>
<dbReference type="GO" id="GO:0016491">
    <property type="term" value="F:oxidoreductase activity"/>
    <property type="evidence" value="ECO:0007669"/>
    <property type="project" value="InterPro"/>
</dbReference>
<dbReference type="OrthoDB" id="9782387at2"/>
<dbReference type="SFLD" id="SFLDG01386">
    <property type="entry name" value="main_SPASM_domain-containing"/>
    <property type="match status" value="1"/>
</dbReference>
<evidence type="ECO:0000313" key="6">
    <source>
        <dbReference type="EMBL" id="SDD78659.1"/>
    </source>
</evidence>
<dbReference type="SFLD" id="SFLDG01072">
    <property type="entry name" value="dehydrogenase_like"/>
    <property type="match status" value="1"/>
</dbReference>
<dbReference type="InterPro" id="IPR013785">
    <property type="entry name" value="Aldolase_TIM"/>
</dbReference>
<gene>
    <name evidence="6" type="ORF">SAMN05216174_1182</name>
</gene>
<dbReference type="Gene3D" id="3.20.20.70">
    <property type="entry name" value="Aldolase class I"/>
    <property type="match status" value="1"/>
</dbReference>
<dbReference type="SUPFAM" id="SSF102114">
    <property type="entry name" value="Radical SAM enzymes"/>
    <property type="match status" value="1"/>
</dbReference>
<dbReference type="PANTHER" id="PTHR43273:SF8">
    <property type="entry name" value="RADICAL SAM DOMAIN PROTEIN"/>
    <property type="match status" value="1"/>
</dbReference>
<evidence type="ECO:0000256" key="3">
    <source>
        <dbReference type="ARBA" id="ARBA00023004"/>
    </source>
</evidence>
<dbReference type="AlphaFoldDB" id="A0A1G6XKC6"/>
<organism evidence="6 7">
    <name type="scientific">Actinokineospora iranica</name>
    <dbReference type="NCBI Taxonomy" id="1271860"/>
    <lineage>
        <taxon>Bacteria</taxon>
        <taxon>Bacillati</taxon>
        <taxon>Actinomycetota</taxon>
        <taxon>Actinomycetes</taxon>
        <taxon>Pseudonocardiales</taxon>
        <taxon>Pseudonocardiaceae</taxon>
        <taxon>Actinokineospora</taxon>
    </lineage>
</organism>
<dbReference type="NCBIfam" id="NF041718">
    <property type="entry name" value="rSAM_phane_AMC"/>
    <property type="match status" value="1"/>
</dbReference>
<name>A0A1G6XKC6_9PSEU</name>
<dbReference type="SFLD" id="SFLDG01067">
    <property type="entry name" value="SPASM/twitch_domain_containing"/>
    <property type="match status" value="1"/>
</dbReference>
<evidence type="ECO:0000256" key="2">
    <source>
        <dbReference type="ARBA" id="ARBA00022723"/>
    </source>
</evidence>
<keyword evidence="7" id="KW-1185">Reference proteome</keyword>
<dbReference type="Proteomes" id="UP000199501">
    <property type="component" value="Unassembled WGS sequence"/>
</dbReference>
<dbReference type="GO" id="GO:0046872">
    <property type="term" value="F:metal ion binding"/>
    <property type="evidence" value="ECO:0007669"/>
    <property type="project" value="UniProtKB-KW"/>
</dbReference>
<keyword evidence="1" id="KW-0949">S-adenosyl-L-methionine</keyword>
<proteinExistence type="predicted"/>
<evidence type="ECO:0000256" key="4">
    <source>
        <dbReference type="ARBA" id="ARBA00023014"/>
    </source>
</evidence>
<accession>A0A1G6XKC6</accession>
<keyword evidence="4" id="KW-0411">Iron-sulfur</keyword>
<dbReference type="SFLD" id="SFLDS00029">
    <property type="entry name" value="Radical_SAM"/>
    <property type="match status" value="1"/>
</dbReference>
<dbReference type="EMBL" id="FMZZ01000018">
    <property type="protein sequence ID" value="SDD78659.1"/>
    <property type="molecule type" value="Genomic_DNA"/>
</dbReference>